<evidence type="ECO:0000256" key="2">
    <source>
        <dbReference type="ARBA" id="ARBA00023284"/>
    </source>
</evidence>
<evidence type="ECO:0000256" key="4">
    <source>
        <dbReference type="SAM" id="Phobius"/>
    </source>
</evidence>
<organism evidence="7 8">
    <name type="scientific">Striga hermonthica</name>
    <name type="common">Purple witchweed</name>
    <name type="synonym">Buchnera hermonthica</name>
    <dbReference type="NCBI Taxonomy" id="68872"/>
    <lineage>
        <taxon>Eukaryota</taxon>
        <taxon>Viridiplantae</taxon>
        <taxon>Streptophyta</taxon>
        <taxon>Embryophyta</taxon>
        <taxon>Tracheophyta</taxon>
        <taxon>Spermatophyta</taxon>
        <taxon>Magnoliopsida</taxon>
        <taxon>eudicotyledons</taxon>
        <taxon>Gunneridae</taxon>
        <taxon>Pentapetalae</taxon>
        <taxon>asterids</taxon>
        <taxon>lamiids</taxon>
        <taxon>Lamiales</taxon>
        <taxon>Orobanchaceae</taxon>
        <taxon>Buchnereae</taxon>
        <taxon>Striga</taxon>
    </lineage>
</organism>
<evidence type="ECO:0000259" key="6">
    <source>
        <dbReference type="Pfam" id="PF16041"/>
    </source>
</evidence>
<dbReference type="Gene3D" id="3.40.30.10">
    <property type="entry name" value="Glutaredoxin"/>
    <property type="match status" value="1"/>
</dbReference>
<evidence type="ECO:0000256" key="1">
    <source>
        <dbReference type="ARBA" id="ARBA00022729"/>
    </source>
</evidence>
<keyword evidence="4" id="KW-0812">Transmembrane</keyword>
<dbReference type="AlphaFoldDB" id="A0A9N7RI73"/>
<keyword evidence="1" id="KW-0732">Signal</keyword>
<dbReference type="PANTHER" id="PTHR13544:SF0">
    <property type="entry name" value="THIOREDOXIN REDUCTASE-LIKE SELENOPROTEIN T"/>
    <property type="match status" value="1"/>
</dbReference>
<dbReference type="InterPro" id="IPR036249">
    <property type="entry name" value="Thioredoxin-like_sf"/>
</dbReference>
<feature type="compositionally biased region" description="Low complexity" evidence="3">
    <location>
        <begin position="7"/>
        <end position="21"/>
    </location>
</feature>
<dbReference type="Pfam" id="PF16040">
    <property type="entry name" value="APD1-4_N"/>
    <property type="match status" value="1"/>
</dbReference>
<dbReference type="OrthoDB" id="60822at2759"/>
<dbReference type="EMBL" id="CACSLK010027829">
    <property type="protein sequence ID" value="CAA0830564.1"/>
    <property type="molecule type" value="Genomic_DNA"/>
</dbReference>
<sequence length="487" mass="53515">MERADQSSTGGEYSGGASASATWESYEESPPLPFPERFPEFRNNYSREERFSGMNNEGALMNGGGSSATRDDPKSCFVASTTFSFFVVMTMAFGLYASETLRLGPNSSILMKPNHLFVEYIKVVAVDASKGAMLYGFYKDPPLDVKTTWSETHKITLPASTHKEWIYYLNEGSQISISYSVNSRSSSSLILVIAEGEAGLSEWLKEPSYPNITPSWNIIHGTGVIQKDISDSSTYYIAVGNLNNEYAEASVHLNTTIRASLYNTTDSYYKCKPSEGQCTFQLFISSGNAAVLTSPGRSPGMVSGDWHVKLSYGPRWITYLKASGIGLGNSISIGFCSSCSYRGTAVTMKNMLESQFPGINVVLANYPPPFPKRVLSKLVPIVQFGVIGIIIGGEQIFPRLGFAAPPQWYYSMRANRFGSMASTWLLGNFLQSFLQSSGAFEVYCNGELVFSKLKENRFPGEIELKDLVARRISSSRVVDGINGGQWS</sequence>
<feature type="domain" description="E3 ubiquitin-protein ligase APD1-4 middle" evidence="6">
    <location>
        <begin position="225"/>
        <end position="323"/>
    </location>
</feature>
<keyword evidence="8" id="KW-1185">Reference proteome</keyword>
<keyword evidence="2" id="KW-0676">Redox-active center</keyword>
<evidence type="ECO:0000313" key="8">
    <source>
        <dbReference type="Proteomes" id="UP001153555"/>
    </source>
</evidence>
<evidence type="ECO:0000313" key="7">
    <source>
        <dbReference type="EMBL" id="CAA0830564.1"/>
    </source>
</evidence>
<gene>
    <name evidence="7" type="ORF">SHERM_25985</name>
</gene>
<keyword evidence="4" id="KW-1133">Transmembrane helix</keyword>
<dbReference type="InterPro" id="IPR019389">
    <property type="entry name" value="Selenoprotein_T"/>
</dbReference>
<dbReference type="NCBIfam" id="TIGR02174">
    <property type="entry name" value="CXXU_selWTH"/>
    <property type="match status" value="1"/>
</dbReference>
<evidence type="ECO:0000259" key="5">
    <source>
        <dbReference type="Pfam" id="PF16040"/>
    </source>
</evidence>
<protein>
    <submittedName>
        <fullName evidence="7">SelT-like protein</fullName>
    </submittedName>
</protein>
<dbReference type="GO" id="GO:0045454">
    <property type="term" value="P:cell redox homeostasis"/>
    <property type="evidence" value="ECO:0007669"/>
    <property type="project" value="TreeGrafter"/>
</dbReference>
<reference evidence="7" key="1">
    <citation type="submission" date="2019-12" db="EMBL/GenBank/DDBJ databases">
        <authorList>
            <person name="Scholes J."/>
        </authorList>
    </citation>
    <scope>NUCLEOTIDE SEQUENCE</scope>
</reference>
<name>A0A9N7RI73_STRHE</name>
<evidence type="ECO:0000256" key="3">
    <source>
        <dbReference type="SAM" id="MobiDB-lite"/>
    </source>
</evidence>
<dbReference type="InterPro" id="IPR032008">
    <property type="entry name" value="APD1-4_N"/>
</dbReference>
<accession>A0A9N7RI73</accession>
<dbReference type="Proteomes" id="UP001153555">
    <property type="component" value="Unassembled WGS sequence"/>
</dbReference>
<proteinExistence type="predicted"/>
<dbReference type="InterPro" id="IPR032010">
    <property type="entry name" value="APD1-4_M"/>
</dbReference>
<dbReference type="Pfam" id="PF10262">
    <property type="entry name" value="Rdx"/>
    <property type="match status" value="1"/>
</dbReference>
<feature type="domain" description="E3 ubiquitin-protein ligase APD1-4 N-terminal" evidence="5">
    <location>
        <begin position="131"/>
        <end position="200"/>
    </location>
</feature>
<dbReference type="InterPro" id="IPR011893">
    <property type="entry name" value="Selenoprotein_Rdx-typ"/>
</dbReference>
<dbReference type="PANTHER" id="PTHR13544">
    <property type="entry name" value="SELENOPROTEIN T"/>
    <property type="match status" value="1"/>
</dbReference>
<feature type="region of interest" description="Disordered" evidence="3">
    <location>
        <begin position="1"/>
        <end position="39"/>
    </location>
</feature>
<dbReference type="SUPFAM" id="SSF52833">
    <property type="entry name" value="Thioredoxin-like"/>
    <property type="match status" value="1"/>
</dbReference>
<comment type="caution">
    <text evidence="7">The sequence shown here is derived from an EMBL/GenBank/DDBJ whole genome shotgun (WGS) entry which is preliminary data.</text>
</comment>
<dbReference type="GO" id="GO:0004791">
    <property type="term" value="F:thioredoxin-disulfide reductase (NADPH) activity"/>
    <property type="evidence" value="ECO:0007669"/>
    <property type="project" value="TreeGrafter"/>
</dbReference>
<feature type="transmembrane region" description="Helical" evidence="4">
    <location>
        <begin position="76"/>
        <end position="97"/>
    </location>
</feature>
<dbReference type="Pfam" id="PF16041">
    <property type="entry name" value="APD1-4_M"/>
    <property type="match status" value="1"/>
</dbReference>
<keyword evidence="4" id="KW-0472">Membrane</keyword>
<dbReference type="GO" id="GO:0005789">
    <property type="term" value="C:endoplasmic reticulum membrane"/>
    <property type="evidence" value="ECO:0007669"/>
    <property type="project" value="TreeGrafter"/>
</dbReference>